<dbReference type="GO" id="GO:0016298">
    <property type="term" value="F:lipase activity"/>
    <property type="evidence" value="ECO:0007669"/>
    <property type="project" value="InterPro"/>
</dbReference>
<dbReference type="SUPFAM" id="SSF53474">
    <property type="entry name" value="alpha/beta-Hydrolases"/>
    <property type="match status" value="1"/>
</dbReference>
<protein>
    <recommendedName>
        <fullName evidence="6">Lipase domain-containing protein</fullName>
    </recommendedName>
</protein>
<dbReference type="Pfam" id="PF00151">
    <property type="entry name" value="Lipase"/>
    <property type="match status" value="1"/>
</dbReference>
<dbReference type="EnsemblMetazoa" id="XM_019907001.1">
    <property type="protein sequence ID" value="XP_019762560.1"/>
    <property type="gene ID" value="LOC109539325"/>
</dbReference>
<feature type="domain" description="Lipase" evidence="6">
    <location>
        <begin position="52"/>
        <end position="392"/>
    </location>
</feature>
<dbReference type="InterPro" id="IPR013818">
    <property type="entry name" value="Lipase"/>
</dbReference>
<dbReference type="PRINTS" id="PR00821">
    <property type="entry name" value="TAGLIPASE"/>
</dbReference>
<name>A0AAR5PNG4_DENPD</name>
<proteinExistence type="inferred from homology"/>
<evidence type="ECO:0000256" key="3">
    <source>
        <dbReference type="ARBA" id="ARBA00022525"/>
    </source>
</evidence>
<evidence type="ECO:0000256" key="1">
    <source>
        <dbReference type="ARBA" id="ARBA00004613"/>
    </source>
</evidence>
<comment type="similarity">
    <text evidence="2 4">Belongs to the AB hydrolase superfamily. Lipase family.</text>
</comment>
<dbReference type="KEGG" id="dpa:109539325"/>
<feature type="signal peptide" evidence="5">
    <location>
        <begin position="1"/>
        <end position="17"/>
    </location>
</feature>
<evidence type="ECO:0000313" key="8">
    <source>
        <dbReference type="Proteomes" id="UP000019118"/>
    </source>
</evidence>
<evidence type="ECO:0000256" key="2">
    <source>
        <dbReference type="ARBA" id="ARBA00010701"/>
    </source>
</evidence>
<organism evidence="7 8">
    <name type="scientific">Dendroctonus ponderosae</name>
    <name type="common">Mountain pine beetle</name>
    <dbReference type="NCBI Taxonomy" id="77166"/>
    <lineage>
        <taxon>Eukaryota</taxon>
        <taxon>Metazoa</taxon>
        <taxon>Ecdysozoa</taxon>
        <taxon>Arthropoda</taxon>
        <taxon>Hexapoda</taxon>
        <taxon>Insecta</taxon>
        <taxon>Pterygota</taxon>
        <taxon>Neoptera</taxon>
        <taxon>Endopterygota</taxon>
        <taxon>Coleoptera</taxon>
        <taxon>Polyphaga</taxon>
        <taxon>Cucujiformia</taxon>
        <taxon>Curculionidae</taxon>
        <taxon>Scolytinae</taxon>
        <taxon>Dendroctonus</taxon>
    </lineage>
</organism>
<dbReference type="GeneID" id="109539325"/>
<keyword evidence="3" id="KW-0964">Secreted</keyword>
<dbReference type="InterPro" id="IPR029058">
    <property type="entry name" value="AB_hydrolase_fold"/>
</dbReference>
<dbReference type="PANTHER" id="PTHR11610:SF173">
    <property type="entry name" value="LIPASE DOMAIN-CONTAINING PROTEIN-RELATED"/>
    <property type="match status" value="1"/>
</dbReference>
<reference evidence="7" key="2">
    <citation type="submission" date="2024-08" db="UniProtKB">
        <authorList>
            <consortium name="EnsemblMetazoa"/>
        </authorList>
    </citation>
    <scope>IDENTIFICATION</scope>
</reference>
<dbReference type="InterPro" id="IPR000734">
    <property type="entry name" value="TAG_lipase"/>
</dbReference>
<dbReference type="InterPro" id="IPR033906">
    <property type="entry name" value="Lipase_N"/>
</dbReference>
<accession>A0AAR5PNG4</accession>
<reference evidence="8" key="1">
    <citation type="journal article" date="2013" name="Genome Biol.">
        <title>Draft genome of the mountain pine beetle, Dendroctonus ponderosae Hopkins, a major forest pest.</title>
        <authorList>
            <person name="Keeling C.I."/>
            <person name="Yuen M.M."/>
            <person name="Liao N.Y."/>
            <person name="Docking T.R."/>
            <person name="Chan S.K."/>
            <person name="Taylor G.A."/>
            <person name="Palmquist D.L."/>
            <person name="Jackman S.D."/>
            <person name="Nguyen A."/>
            <person name="Li M."/>
            <person name="Henderson H."/>
            <person name="Janes J.K."/>
            <person name="Zhao Y."/>
            <person name="Pandoh P."/>
            <person name="Moore R."/>
            <person name="Sperling F.A."/>
            <person name="Huber D.P."/>
            <person name="Birol I."/>
            <person name="Jones S.J."/>
            <person name="Bohlmann J."/>
        </authorList>
    </citation>
    <scope>NUCLEOTIDE SEQUENCE</scope>
</reference>
<sequence>MLRKMCLFLSCALLIDAQLFFPLKAARQLTERLRAKLSQYRDRTRERNTQMICYDVVGCFSLPHKNSPLQKVPESPAALDTKFLLFTRQNRTEPELLHYADASGSLRSSSFNVFKPLKVLIHGYTSKWNQSGAVQVKDAYLQLYDCNVLLVDWQNGARGPQYTSAAANTELVGRQLGILLLSMVEGGLQPHNIHVIGFSLGAHVAGAASEPLKIKGHLMGRITGLDAASPLFRSNHFREKNKKLDRTDARYVDVLHTDASPFLADGFGLWEPIGHADFFPNGGQQQPGCRDRRSSVLITQLEGGKLTRESACSHIRAFQLFTETISSKLGPPGAAPCQFIAYSCPGGMPAFEKGHCFPQLPKGNLTGETGLFGEDSTGEGIMYFSTRASSPYCGTQLQASVYVAQRTSAIKGVLQIALFYPHHSVTFHIETNTKDFVMSGSRMDAVAVAPFRSLDPLQTPAIHTNLHFFPIQVEEEEEENRTAIAPGRLYVDKIVVRDMWGNSWQHSEKELMVSDSSPKRLILRTV</sequence>
<dbReference type="GO" id="GO:0016042">
    <property type="term" value="P:lipid catabolic process"/>
    <property type="evidence" value="ECO:0007669"/>
    <property type="project" value="TreeGrafter"/>
</dbReference>
<evidence type="ECO:0000256" key="5">
    <source>
        <dbReference type="SAM" id="SignalP"/>
    </source>
</evidence>
<evidence type="ECO:0000313" key="7">
    <source>
        <dbReference type="EnsemblMetazoa" id="XP_019762560.1"/>
    </source>
</evidence>
<dbReference type="GO" id="GO:0005615">
    <property type="term" value="C:extracellular space"/>
    <property type="evidence" value="ECO:0007669"/>
    <property type="project" value="TreeGrafter"/>
</dbReference>
<keyword evidence="8" id="KW-1185">Reference proteome</keyword>
<keyword evidence="5" id="KW-0732">Signal</keyword>
<dbReference type="AlphaFoldDB" id="A0AAR5PNG4"/>
<evidence type="ECO:0000256" key="4">
    <source>
        <dbReference type="RuleBase" id="RU004262"/>
    </source>
</evidence>
<dbReference type="PANTHER" id="PTHR11610">
    <property type="entry name" value="LIPASE"/>
    <property type="match status" value="1"/>
</dbReference>
<dbReference type="CDD" id="cd00707">
    <property type="entry name" value="Pancreat_lipase_like"/>
    <property type="match status" value="1"/>
</dbReference>
<dbReference type="Gene3D" id="3.40.50.1820">
    <property type="entry name" value="alpha/beta hydrolase"/>
    <property type="match status" value="1"/>
</dbReference>
<dbReference type="Proteomes" id="UP000019118">
    <property type="component" value="Unassembled WGS sequence"/>
</dbReference>
<evidence type="ECO:0000259" key="6">
    <source>
        <dbReference type="Pfam" id="PF00151"/>
    </source>
</evidence>
<feature type="chain" id="PRO_5043950090" description="Lipase domain-containing protein" evidence="5">
    <location>
        <begin position="18"/>
        <end position="526"/>
    </location>
</feature>
<comment type="subcellular location">
    <subcellularLocation>
        <location evidence="1">Secreted</location>
    </subcellularLocation>
</comment>